<organism evidence="4 5">
    <name type="scientific">Nepenthes gracilis</name>
    <name type="common">Slender pitcher plant</name>
    <dbReference type="NCBI Taxonomy" id="150966"/>
    <lineage>
        <taxon>Eukaryota</taxon>
        <taxon>Viridiplantae</taxon>
        <taxon>Streptophyta</taxon>
        <taxon>Embryophyta</taxon>
        <taxon>Tracheophyta</taxon>
        <taxon>Spermatophyta</taxon>
        <taxon>Magnoliopsida</taxon>
        <taxon>eudicotyledons</taxon>
        <taxon>Gunneridae</taxon>
        <taxon>Pentapetalae</taxon>
        <taxon>Caryophyllales</taxon>
        <taxon>Nepenthaceae</taxon>
        <taxon>Nepenthes</taxon>
    </lineage>
</organism>
<comment type="caution">
    <text evidence="4">The sequence shown here is derived from an EMBL/GenBank/DDBJ whole genome shotgun (WGS) entry which is preliminary data.</text>
</comment>
<keyword evidence="5" id="KW-1185">Reference proteome</keyword>
<sequence>MLLISCKIVLLFLSPSNDQDQGVGRALYAYPIRYTCLLLSPVVSPFPSFLPPVCSLGNGITTFNQDNNRFSLPKLASNFQDSLFPVEFDTNLDSCVGDTNGNHVGIDVNSFTFWPLLSLIPTGLNLVAKGLQ</sequence>
<feature type="signal peptide" evidence="2">
    <location>
        <begin position="1"/>
        <end position="18"/>
    </location>
</feature>
<dbReference type="Gene3D" id="2.60.120.200">
    <property type="match status" value="1"/>
</dbReference>
<dbReference type="EMBL" id="BSYO01000024">
    <property type="protein sequence ID" value="GMH22293.1"/>
    <property type="molecule type" value="Genomic_DNA"/>
</dbReference>
<dbReference type="Proteomes" id="UP001279734">
    <property type="component" value="Unassembled WGS sequence"/>
</dbReference>
<gene>
    <name evidence="4" type="ORF">Nepgr_024136</name>
</gene>
<evidence type="ECO:0000259" key="3">
    <source>
        <dbReference type="Pfam" id="PF00139"/>
    </source>
</evidence>
<dbReference type="AlphaFoldDB" id="A0AAD3T275"/>
<evidence type="ECO:0000256" key="2">
    <source>
        <dbReference type="SAM" id="SignalP"/>
    </source>
</evidence>
<accession>A0AAD3T275</accession>
<name>A0AAD3T275_NEPGR</name>
<proteinExistence type="predicted"/>
<evidence type="ECO:0000313" key="4">
    <source>
        <dbReference type="EMBL" id="GMH22293.1"/>
    </source>
</evidence>
<feature type="chain" id="PRO_5042273781" description="Legume lectin domain-containing protein" evidence="2">
    <location>
        <begin position="19"/>
        <end position="132"/>
    </location>
</feature>
<evidence type="ECO:0000313" key="5">
    <source>
        <dbReference type="Proteomes" id="UP001279734"/>
    </source>
</evidence>
<dbReference type="Pfam" id="PF00139">
    <property type="entry name" value="Lectin_legB"/>
    <property type="match status" value="1"/>
</dbReference>
<dbReference type="GO" id="GO:0030246">
    <property type="term" value="F:carbohydrate binding"/>
    <property type="evidence" value="ECO:0007669"/>
    <property type="project" value="UniProtKB-KW"/>
</dbReference>
<reference evidence="4" key="1">
    <citation type="submission" date="2023-05" db="EMBL/GenBank/DDBJ databases">
        <title>Nepenthes gracilis genome sequencing.</title>
        <authorList>
            <person name="Fukushima K."/>
        </authorList>
    </citation>
    <scope>NUCLEOTIDE SEQUENCE</scope>
    <source>
        <strain evidence="4">SING2019-196</strain>
    </source>
</reference>
<dbReference type="InterPro" id="IPR013320">
    <property type="entry name" value="ConA-like_dom_sf"/>
</dbReference>
<feature type="domain" description="Legume lectin" evidence="3">
    <location>
        <begin position="77"/>
        <end position="111"/>
    </location>
</feature>
<dbReference type="InterPro" id="IPR001220">
    <property type="entry name" value="Legume_lectin_dom"/>
</dbReference>
<evidence type="ECO:0000256" key="1">
    <source>
        <dbReference type="ARBA" id="ARBA00022734"/>
    </source>
</evidence>
<keyword evidence="2" id="KW-0732">Signal</keyword>
<keyword evidence="1" id="KW-0430">Lectin</keyword>
<dbReference type="SUPFAM" id="SSF49899">
    <property type="entry name" value="Concanavalin A-like lectins/glucanases"/>
    <property type="match status" value="1"/>
</dbReference>
<protein>
    <recommendedName>
        <fullName evidence="3">Legume lectin domain-containing protein</fullName>
    </recommendedName>
</protein>